<comment type="caution">
    <text evidence="11">The sequence shown here is derived from an EMBL/GenBank/DDBJ whole genome shotgun (WGS) entry which is preliminary data.</text>
</comment>
<dbReference type="InterPro" id="IPR023170">
    <property type="entry name" value="HhH_base_excis_C"/>
</dbReference>
<evidence type="ECO:0000256" key="1">
    <source>
        <dbReference type="ARBA" id="ARBA00010679"/>
    </source>
</evidence>
<dbReference type="GO" id="GO:0003684">
    <property type="term" value="F:damaged DNA binding"/>
    <property type="evidence" value="ECO:0007669"/>
    <property type="project" value="InterPro"/>
</dbReference>
<protein>
    <recommendedName>
        <fullName evidence="2">DNA-(apurinic or apyrimidinic site) lyase</fullName>
        <ecNumber evidence="2">4.2.99.18</ecNumber>
    </recommendedName>
</protein>
<evidence type="ECO:0000259" key="10">
    <source>
        <dbReference type="SMART" id="SM00478"/>
    </source>
</evidence>
<dbReference type="PANTHER" id="PTHR10242">
    <property type="entry name" value="8-OXOGUANINE DNA GLYCOSYLASE"/>
    <property type="match status" value="1"/>
</dbReference>
<dbReference type="GO" id="GO:0008534">
    <property type="term" value="F:oxidized purine nucleobase lesion DNA N-glycosylase activity"/>
    <property type="evidence" value="ECO:0007669"/>
    <property type="project" value="InterPro"/>
</dbReference>
<keyword evidence="5" id="KW-0234">DNA repair</keyword>
<dbReference type="Gene3D" id="1.10.340.30">
    <property type="entry name" value="Hypothetical protein, domain 2"/>
    <property type="match status" value="1"/>
</dbReference>
<evidence type="ECO:0000256" key="3">
    <source>
        <dbReference type="ARBA" id="ARBA00022763"/>
    </source>
</evidence>
<organism evidence="11 12">
    <name type="scientific">Candidatus Dojkabacteria bacterium</name>
    <dbReference type="NCBI Taxonomy" id="2099670"/>
    <lineage>
        <taxon>Bacteria</taxon>
        <taxon>Candidatus Dojkabacteria</taxon>
    </lineage>
</organism>
<feature type="domain" description="HhH-GPD" evidence="10">
    <location>
        <begin position="110"/>
        <end position="274"/>
    </location>
</feature>
<gene>
    <name evidence="11" type="ORF">KC685_04135</name>
</gene>
<keyword evidence="4" id="KW-0378">Hydrolase</keyword>
<keyword evidence="7" id="KW-0511">Multifunctional enzyme</keyword>
<sequence>MNRTPIEQYDLSATLMSGQAFVWHLVDGWFVGGTLNRAVKMRQEEGSLIWETYPQNDDWDWLSTYLRLDVDYQEILNKISLDENIRTAISRFPDLRLLRQDFEEALISFLCSPMKSIVGIRQCNLLMSEKFGEKVDVDGSSISLLPAIERLAEVDLQDLLTCKVCFRGRNIIEASKYLLKTGLSDQIQSMTENEARTELLKIRGVGDKVADCGLVYGLGHDNVTPLDVWMWRVARDMYGHDESMRYDQIRRWFADYFDGYASWAAQFLFEYIRTDRQYR</sequence>
<reference evidence="11" key="1">
    <citation type="submission" date="2020-04" db="EMBL/GenBank/DDBJ databases">
        <authorList>
            <person name="Zhang T."/>
        </authorList>
    </citation>
    <scope>NUCLEOTIDE SEQUENCE</scope>
    <source>
        <strain evidence="11">HKST-UBA17</strain>
    </source>
</reference>
<keyword evidence="3" id="KW-0227">DNA damage</keyword>
<dbReference type="PANTHER" id="PTHR10242:SF2">
    <property type="entry name" value="N-GLYCOSYLASE_DNA LYASE"/>
    <property type="match status" value="1"/>
</dbReference>
<dbReference type="SMART" id="SM00478">
    <property type="entry name" value="ENDO3c"/>
    <property type="match status" value="1"/>
</dbReference>
<dbReference type="SUPFAM" id="SSF55945">
    <property type="entry name" value="TATA-box binding protein-like"/>
    <property type="match status" value="1"/>
</dbReference>
<dbReference type="GO" id="GO:0140078">
    <property type="term" value="F:class I DNA-(apurinic or apyrimidinic site) endonuclease activity"/>
    <property type="evidence" value="ECO:0007669"/>
    <property type="project" value="UniProtKB-EC"/>
</dbReference>
<evidence type="ECO:0000256" key="6">
    <source>
        <dbReference type="ARBA" id="ARBA00023239"/>
    </source>
</evidence>
<reference evidence="11" key="2">
    <citation type="journal article" date="2021" name="Microbiome">
        <title>Successional dynamics and alternative stable states in a saline activated sludge microbial community over 9 years.</title>
        <authorList>
            <person name="Wang Y."/>
            <person name="Ye J."/>
            <person name="Ju F."/>
            <person name="Liu L."/>
            <person name="Boyd J.A."/>
            <person name="Deng Y."/>
            <person name="Parks D.H."/>
            <person name="Jiang X."/>
            <person name="Yin X."/>
            <person name="Woodcroft B.J."/>
            <person name="Tyson G.W."/>
            <person name="Hugenholtz P."/>
            <person name="Polz M.F."/>
            <person name="Zhang T."/>
        </authorList>
    </citation>
    <scope>NUCLEOTIDE SEQUENCE</scope>
    <source>
        <strain evidence="11">HKST-UBA17</strain>
    </source>
</reference>
<dbReference type="InterPro" id="IPR003265">
    <property type="entry name" value="HhH-GPD_domain"/>
</dbReference>
<name>A0A955I236_9BACT</name>
<accession>A0A955I236</accession>
<keyword evidence="8" id="KW-0326">Glycosidase</keyword>
<dbReference type="Pfam" id="PF07934">
    <property type="entry name" value="OGG_N"/>
    <property type="match status" value="1"/>
</dbReference>
<proteinExistence type="inferred from homology"/>
<dbReference type="SUPFAM" id="SSF48150">
    <property type="entry name" value="DNA-glycosylase"/>
    <property type="match status" value="1"/>
</dbReference>
<evidence type="ECO:0000256" key="2">
    <source>
        <dbReference type="ARBA" id="ARBA00012720"/>
    </source>
</evidence>
<dbReference type="EMBL" id="JAGQLN010000016">
    <property type="protein sequence ID" value="MCA9377081.1"/>
    <property type="molecule type" value="Genomic_DNA"/>
</dbReference>
<dbReference type="InterPro" id="IPR011257">
    <property type="entry name" value="DNA_glycosylase"/>
</dbReference>
<evidence type="ECO:0000313" key="12">
    <source>
        <dbReference type="Proteomes" id="UP000741282"/>
    </source>
</evidence>
<evidence type="ECO:0000313" key="11">
    <source>
        <dbReference type="EMBL" id="MCA9377081.1"/>
    </source>
</evidence>
<keyword evidence="6" id="KW-0456">Lyase</keyword>
<comment type="similarity">
    <text evidence="1">Belongs to the type-1 OGG1 family.</text>
</comment>
<dbReference type="GO" id="GO:0006289">
    <property type="term" value="P:nucleotide-excision repair"/>
    <property type="evidence" value="ECO:0007669"/>
    <property type="project" value="InterPro"/>
</dbReference>
<dbReference type="AlphaFoldDB" id="A0A955I236"/>
<evidence type="ECO:0000256" key="5">
    <source>
        <dbReference type="ARBA" id="ARBA00023204"/>
    </source>
</evidence>
<dbReference type="CDD" id="cd00056">
    <property type="entry name" value="ENDO3c"/>
    <property type="match status" value="1"/>
</dbReference>
<evidence type="ECO:0000256" key="9">
    <source>
        <dbReference type="ARBA" id="ARBA00044632"/>
    </source>
</evidence>
<comment type="catalytic activity">
    <reaction evidence="9">
        <text>2'-deoxyribonucleotide-(2'-deoxyribose 5'-phosphate)-2'-deoxyribonucleotide-DNA = a 3'-end 2'-deoxyribonucleotide-(2,3-dehydro-2,3-deoxyribose 5'-phosphate)-DNA + a 5'-end 5'-phospho-2'-deoxyribonucleoside-DNA + H(+)</text>
        <dbReference type="Rhea" id="RHEA:66592"/>
        <dbReference type="Rhea" id="RHEA-COMP:13180"/>
        <dbReference type="Rhea" id="RHEA-COMP:16897"/>
        <dbReference type="Rhea" id="RHEA-COMP:17067"/>
        <dbReference type="ChEBI" id="CHEBI:15378"/>
        <dbReference type="ChEBI" id="CHEBI:136412"/>
        <dbReference type="ChEBI" id="CHEBI:157695"/>
        <dbReference type="ChEBI" id="CHEBI:167181"/>
        <dbReference type="EC" id="4.2.99.18"/>
    </reaction>
</comment>
<evidence type="ECO:0000256" key="4">
    <source>
        <dbReference type="ARBA" id="ARBA00022801"/>
    </source>
</evidence>
<dbReference type="InterPro" id="IPR052054">
    <property type="entry name" value="Oxidative_DNA_repair_enzyme"/>
</dbReference>
<dbReference type="Proteomes" id="UP000741282">
    <property type="component" value="Unassembled WGS sequence"/>
</dbReference>
<evidence type="ECO:0000256" key="7">
    <source>
        <dbReference type="ARBA" id="ARBA00023268"/>
    </source>
</evidence>
<dbReference type="InterPro" id="IPR012904">
    <property type="entry name" value="OGG_N"/>
</dbReference>
<dbReference type="Gene3D" id="1.10.1670.10">
    <property type="entry name" value="Helix-hairpin-Helix base-excision DNA repair enzymes (C-terminal)"/>
    <property type="match status" value="1"/>
</dbReference>
<dbReference type="EC" id="4.2.99.18" evidence="2"/>
<dbReference type="GO" id="GO:0006284">
    <property type="term" value="P:base-excision repair"/>
    <property type="evidence" value="ECO:0007669"/>
    <property type="project" value="InterPro"/>
</dbReference>
<evidence type="ECO:0000256" key="8">
    <source>
        <dbReference type="ARBA" id="ARBA00023295"/>
    </source>
</evidence>
<dbReference type="Gene3D" id="3.30.310.260">
    <property type="match status" value="1"/>
</dbReference>